<dbReference type="Gene3D" id="3.90.190.10">
    <property type="entry name" value="Protein tyrosine phosphatase superfamily"/>
    <property type="match status" value="1"/>
</dbReference>
<keyword evidence="3" id="KW-0378">Hydrolase</keyword>
<gene>
    <name evidence="8" type="ORF">B0A52_05260</name>
</gene>
<comment type="caution">
    <text evidence="8">The sequence shown here is derived from an EMBL/GenBank/DDBJ whole genome shotgun (WGS) entry which is preliminary data.</text>
</comment>
<organism evidence="8 9">
    <name type="scientific">Exophiala mesophila</name>
    <name type="common">Black yeast-like fungus</name>
    <dbReference type="NCBI Taxonomy" id="212818"/>
    <lineage>
        <taxon>Eukaryota</taxon>
        <taxon>Fungi</taxon>
        <taxon>Dikarya</taxon>
        <taxon>Ascomycota</taxon>
        <taxon>Pezizomycotina</taxon>
        <taxon>Eurotiomycetes</taxon>
        <taxon>Chaetothyriomycetidae</taxon>
        <taxon>Chaetothyriales</taxon>
        <taxon>Herpotrichiellaceae</taxon>
        <taxon>Exophiala</taxon>
    </lineage>
</organism>
<dbReference type="PANTHER" id="PTHR10159:SF519">
    <property type="entry name" value="DUAL SPECIFICITY PROTEIN PHOSPHATASE MPK3"/>
    <property type="match status" value="1"/>
</dbReference>
<feature type="compositionally biased region" description="Low complexity" evidence="5">
    <location>
        <begin position="136"/>
        <end position="157"/>
    </location>
</feature>
<dbReference type="EMBL" id="NAJM01000022">
    <property type="protein sequence ID" value="RVX70608.1"/>
    <property type="molecule type" value="Genomic_DNA"/>
</dbReference>
<feature type="region of interest" description="Disordered" evidence="5">
    <location>
        <begin position="254"/>
        <end position="276"/>
    </location>
</feature>
<dbReference type="EC" id="3.1.3.48" evidence="2"/>
<dbReference type="GO" id="GO:0017017">
    <property type="term" value="F:MAP kinase tyrosine/serine/threonine phosphatase activity"/>
    <property type="evidence" value="ECO:0007669"/>
    <property type="project" value="TreeGrafter"/>
</dbReference>
<dbReference type="AlphaFoldDB" id="A0A438N4X7"/>
<evidence type="ECO:0000256" key="5">
    <source>
        <dbReference type="SAM" id="MobiDB-lite"/>
    </source>
</evidence>
<evidence type="ECO:0000256" key="2">
    <source>
        <dbReference type="ARBA" id="ARBA00013064"/>
    </source>
</evidence>
<dbReference type="GO" id="GO:0005634">
    <property type="term" value="C:nucleus"/>
    <property type="evidence" value="ECO:0007669"/>
    <property type="project" value="TreeGrafter"/>
</dbReference>
<dbReference type="GO" id="GO:0005829">
    <property type="term" value="C:cytosol"/>
    <property type="evidence" value="ECO:0007669"/>
    <property type="project" value="TreeGrafter"/>
</dbReference>
<feature type="domain" description="Tyrosine specific protein phosphatases" evidence="7">
    <location>
        <begin position="483"/>
        <end position="540"/>
    </location>
</feature>
<dbReference type="VEuPathDB" id="FungiDB:PV10_09045"/>
<dbReference type="InterPro" id="IPR000340">
    <property type="entry name" value="Dual-sp_phosphatase_cat-dom"/>
</dbReference>
<dbReference type="InterPro" id="IPR029021">
    <property type="entry name" value="Prot-tyrosine_phosphatase-like"/>
</dbReference>
<dbReference type="Pfam" id="PF00782">
    <property type="entry name" value="DSPc"/>
    <property type="match status" value="1"/>
</dbReference>
<dbReference type="GO" id="GO:0043409">
    <property type="term" value="P:negative regulation of MAPK cascade"/>
    <property type="evidence" value="ECO:0007669"/>
    <property type="project" value="TreeGrafter"/>
</dbReference>
<feature type="domain" description="Tyrosine-protein phosphatase" evidence="6">
    <location>
        <begin position="384"/>
        <end position="563"/>
    </location>
</feature>
<evidence type="ECO:0000256" key="3">
    <source>
        <dbReference type="ARBA" id="ARBA00022801"/>
    </source>
</evidence>
<dbReference type="InterPro" id="IPR016130">
    <property type="entry name" value="Tyr_Pase_AS"/>
</dbReference>
<proteinExistence type="inferred from homology"/>
<feature type="region of interest" description="Disordered" evidence="5">
    <location>
        <begin position="338"/>
        <end position="384"/>
    </location>
</feature>
<dbReference type="Proteomes" id="UP000288859">
    <property type="component" value="Unassembled WGS sequence"/>
</dbReference>
<dbReference type="InterPro" id="IPR000387">
    <property type="entry name" value="Tyr_Pase_dom"/>
</dbReference>
<feature type="region of interest" description="Disordered" evidence="5">
    <location>
        <begin position="136"/>
        <end position="182"/>
    </location>
</feature>
<dbReference type="PANTHER" id="PTHR10159">
    <property type="entry name" value="DUAL SPECIFICITY PROTEIN PHOSPHATASE"/>
    <property type="match status" value="1"/>
</dbReference>
<name>A0A438N4X7_EXOME</name>
<dbReference type="CDD" id="cd14521">
    <property type="entry name" value="DSP_fungal_SDP1-like"/>
    <property type="match status" value="1"/>
</dbReference>
<keyword evidence="4" id="KW-0904">Protein phosphatase</keyword>
<dbReference type="OrthoDB" id="426001at2759"/>
<sequence length="815" mass="89781">MLYEVRNHAYDHQRKRSFDLVTNYHQLTNLRRCIRHEQTVTPRSVTFPEPQIIDVSPDRRTLSFQSLNMPVEVDSIMSTPFPTFITAVGTADRSFPKDMEDIPTLDTLNSDTQLLVTDAAPPSLSLQQSTQSLYHRDSITSMNSTSTNSSPTTTNSTFDSPLVMDPSPSSSPESANSNLPISPFTSLVLKTPQDQPVHHQKPKFVQPELPTPSAHLNGTPLENAKNVKNLSINMNSVLSPRPATSHGAETSFALSAPTSPLKDTPRTGRRKPTNLTIRTPGFQQLSFPRSIDIPPTPSARPTLLHMASSPALSSLASPTKPPPQGLFLPLPSTNNAFLGPNSASASDSSTSTKAGNGFLPGLREEDESRGLKSQETQETGYPNGPVLIYDEGLYLYLEPTAEEASKFDTVINVAKEVQCPFDKPRPEVTEPQTAISEMSFKSAWEWLPPNEVSTPTTPRPRSTSQKRPEYLHVPWDHNSEILEDLYCLCRLIDARIKAGNKVLIHCQLGVSRSASLVIAYGLYRGYQSDFHSMYMSVKERSQWVGPNMSLIYQLADFRSRVVKGQYGEESNKPNPSWWKFRGSTQGQPLWRAPTANESAAMERSNTLLAQGQASRLPAVTVAPTVKLNKALPPVPLFPKEAPVGGTPSKLSQILGGIAKPNVAPMLEVEPRTDEPTSPLPPSPRPLPFREQFEHKHTLDVPIPPAKSPRLGLKIESPRMDLAMQDVPETPSLLSPRANEFRASPFGLVVAGDLATGQGRVSGLKRERIFSMPRHQVILPPTRRVVEEGAPICCDPRSPHQQGEGGEILRHIDEFL</sequence>
<dbReference type="GO" id="GO:0033550">
    <property type="term" value="F:MAP kinase tyrosine phosphatase activity"/>
    <property type="evidence" value="ECO:0007669"/>
    <property type="project" value="TreeGrafter"/>
</dbReference>
<dbReference type="PROSITE" id="PS50056">
    <property type="entry name" value="TYR_PHOSPHATASE_2"/>
    <property type="match status" value="1"/>
</dbReference>
<protein>
    <recommendedName>
        <fullName evidence="2">protein-tyrosine-phosphatase</fullName>
        <ecNumber evidence="2">3.1.3.48</ecNumber>
    </recommendedName>
</protein>
<feature type="compositionally biased region" description="Low complexity" evidence="5">
    <location>
        <begin position="166"/>
        <end position="180"/>
    </location>
</feature>
<evidence type="ECO:0000259" key="6">
    <source>
        <dbReference type="PROSITE" id="PS50054"/>
    </source>
</evidence>
<comment type="similarity">
    <text evidence="1">Belongs to the protein-tyrosine phosphatase family. Non-receptor class dual specificity subfamily.</text>
</comment>
<dbReference type="SUPFAM" id="SSF52799">
    <property type="entry name" value="(Phosphotyrosine protein) phosphatases II"/>
    <property type="match status" value="1"/>
</dbReference>
<feature type="compositionally biased region" description="Low complexity" evidence="5">
    <location>
        <begin position="342"/>
        <end position="352"/>
    </location>
</feature>
<dbReference type="SMART" id="SM00195">
    <property type="entry name" value="DSPc"/>
    <property type="match status" value="1"/>
</dbReference>
<dbReference type="PROSITE" id="PS00383">
    <property type="entry name" value="TYR_PHOSPHATASE_1"/>
    <property type="match status" value="1"/>
</dbReference>
<dbReference type="InterPro" id="IPR020422">
    <property type="entry name" value="TYR_PHOSPHATASE_DUAL_dom"/>
</dbReference>
<evidence type="ECO:0000256" key="1">
    <source>
        <dbReference type="ARBA" id="ARBA00008601"/>
    </source>
</evidence>
<evidence type="ECO:0000313" key="9">
    <source>
        <dbReference type="Proteomes" id="UP000288859"/>
    </source>
</evidence>
<evidence type="ECO:0000256" key="4">
    <source>
        <dbReference type="ARBA" id="ARBA00022912"/>
    </source>
</evidence>
<accession>A0A438N4X7</accession>
<evidence type="ECO:0000313" key="8">
    <source>
        <dbReference type="EMBL" id="RVX70608.1"/>
    </source>
</evidence>
<reference evidence="8 9" key="1">
    <citation type="submission" date="2017-03" db="EMBL/GenBank/DDBJ databases">
        <title>Genomes of endolithic fungi from Antarctica.</title>
        <authorList>
            <person name="Coleine C."/>
            <person name="Masonjones S."/>
            <person name="Stajich J.E."/>
        </authorList>
    </citation>
    <scope>NUCLEOTIDE SEQUENCE [LARGE SCALE GENOMIC DNA]</scope>
    <source>
        <strain evidence="8 9">CCFEE 6314</strain>
    </source>
</reference>
<dbReference type="GO" id="GO:0008330">
    <property type="term" value="F:protein tyrosine/threonine phosphatase activity"/>
    <property type="evidence" value="ECO:0007669"/>
    <property type="project" value="TreeGrafter"/>
</dbReference>
<feature type="compositionally biased region" description="Basic and acidic residues" evidence="5">
    <location>
        <begin position="362"/>
        <end position="372"/>
    </location>
</feature>
<dbReference type="PROSITE" id="PS50054">
    <property type="entry name" value="TYR_PHOSPHATASE_DUAL"/>
    <property type="match status" value="1"/>
</dbReference>
<evidence type="ECO:0000259" key="7">
    <source>
        <dbReference type="PROSITE" id="PS50056"/>
    </source>
</evidence>